<proteinExistence type="predicted"/>
<evidence type="ECO:0008006" key="4">
    <source>
        <dbReference type="Google" id="ProtNLM"/>
    </source>
</evidence>
<dbReference type="RefSeq" id="WP_067659763.1">
    <property type="nucleotide sequence ID" value="NZ_FQXG01000006.1"/>
</dbReference>
<dbReference type="STRING" id="299255.SAMN02745129_3599"/>
<feature type="transmembrane region" description="Helical" evidence="1">
    <location>
        <begin position="12"/>
        <end position="32"/>
    </location>
</feature>
<dbReference type="EMBL" id="FQXG01000006">
    <property type="protein sequence ID" value="SHI01926.1"/>
    <property type="molecule type" value="Genomic_DNA"/>
</dbReference>
<gene>
    <name evidence="2" type="ORF">SAMN02745129_3599</name>
</gene>
<feature type="transmembrane region" description="Helical" evidence="1">
    <location>
        <begin position="116"/>
        <end position="135"/>
    </location>
</feature>
<accession>A0A1M5XQ89</accession>
<evidence type="ECO:0000313" key="2">
    <source>
        <dbReference type="EMBL" id="SHI01926.1"/>
    </source>
</evidence>
<keyword evidence="1" id="KW-0812">Transmembrane</keyword>
<sequence>MGLHAHAKWLGIAGLTPFWFLPAAVFAGLLPADQVSLPFLIYSGLILSFLGGVHWAQGVINGHNPGQTYVAMLPTIWAWLSLLLLPYHWALISLGFGLVAVLLYDLKTLEPPQGYWALRFTLTGVALIGHLAMLLL</sequence>
<protein>
    <recommendedName>
        <fullName evidence="4">DUF3429 domain-containing protein</fullName>
    </recommendedName>
</protein>
<feature type="transmembrane region" description="Helical" evidence="1">
    <location>
        <begin position="39"/>
        <end position="56"/>
    </location>
</feature>
<reference evidence="2 3" key="1">
    <citation type="submission" date="2016-11" db="EMBL/GenBank/DDBJ databases">
        <authorList>
            <person name="Jaros S."/>
            <person name="Januszkiewicz K."/>
            <person name="Wedrychowicz H."/>
        </authorList>
    </citation>
    <scope>NUCLEOTIDE SEQUENCE [LARGE SCALE GENOMIC DNA]</scope>
    <source>
        <strain evidence="2 3">DSM 16917</strain>
    </source>
</reference>
<dbReference type="Pfam" id="PF11911">
    <property type="entry name" value="DUF3429"/>
    <property type="match status" value="1"/>
</dbReference>
<evidence type="ECO:0000256" key="1">
    <source>
        <dbReference type="SAM" id="Phobius"/>
    </source>
</evidence>
<evidence type="ECO:0000313" key="3">
    <source>
        <dbReference type="Proteomes" id="UP000184268"/>
    </source>
</evidence>
<dbReference type="InterPro" id="IPR021836">
    <property type="entry name" value="DUF3429"/>
</dbReference>
<name>A0A1M5XQ89_9GAMM</name>
<dbReference type="PANTHER" id="PTHR15887">
    <property type="entry name" value="TRANSMEMBRANE PROTEIN 69"/>
    <property type="match status" value="1"/>
</dbReference>
<feature type="transmembrane region" description="Helical" evidence="1">
    <location>
        <begin position="76"/>
        <end position="104"/>
    </location>
</feature>
<dbReference type="PANTHER" id="PTHR15887:SF1">
    <property type="entry name" value="TRANSMEMBRANE PROTEIN 69"/>
    <property type="match status" value="1"/>
</dbReference>
<keyword evidence="3" id="KW-1185">Reference proteome</keyword>
<organism evidence="2 3">
    <name type="scientific">Ferrimonas marina</name>
    <dbReference type="NCBI Taxonomy" id="299255"/>
    <lineage>
        <taxon>Bacteria</taxon>
        <taxon>Pseudomonadati</taxon>
        <taxon>Pseudomonadota</taxon>
        <taxon>Gammaproteobacteria</taxon>
        <taxon>Alteromonadales</taxon>
        <taxon>Ferrimonadaceae</taxon>
        <taxon>Ferrimonas</taxon>
    </lineage>
</organism>
<dbReference type="OrthoDB" id="8591832at2"/>
<dbReference type="Proteomes" id="UP000184268">
    <property type="component" value="Unassembled WGS sequence"/>
</dbReference>
<keyword evidence="1" id="KW-1133">Transmembrane helix</keyword>
<dbReference type="AlphaFoldDB" id="A0A1M5XQ89"/>
<keyword evidence="1" id="KW-0472">Membrane</keyword>